<evidence type="ECO:0000313" key="3">
    <source>
        <dbReference type="Proteomes" id="UP001054857"/>
    </source>
</evidence>
<feature type="non-terminal residue" evidence="2">
    <location>
        <position position="112"/>
    </location>
</feature>
<sequence length="112" mass="12050">YKVEHIATSDTLVSLARRKALLDVCPKAIQQTEIANMCNWYCTSSGPSTNLKCLHCGKKYCAACLHGEFQGKMPSLVKCGACGKNPRSKPNSDRGDWSGTKVPGRSTGNTGN</sequence>
<name>A0AAD3HMW5_9CHLO</name>
<protein>
    <submittedName>
        <fullName evidence="2">Uncharacterized protein</fullName>
    </submittedName>
</protein>
<comment type="caution">
    <text evidence="2">The sequence shown here is derived from an EMBL/GenBank/DDBJ whole genome shotgun (WGS) entry which is preliminary data.</text>
</comment>
<organism evidence="2 3">
    <name type="scientific">Astrephomene gubernaculifera</name>
    <dbReference type="NCBI Taxonomy" id="47775"/>
    <lineage>
        <taxon>Eukaryota</taxon>
        <taxon>Viridiplantae</taxon>
        <taxon>Chlorophyta</taxon>
        <taxon>core chlorophytes</taxon>
        <taxon>Chlorophyceae</taxon>
        <taxon>CS clade</taxon>
        <taxon>Chlamydomonadales</taxon>
        <taxon>Astrephomenaceae</taxon>
        <taxon>Astrephomene</taxon>
    </lineage>
</organism>
<reference evidence="2 3" key="1">
    <citation type="journal article" date="2021" name="Sci. Rep.">
        <title>Genome sequencing of the multicellular alga Astrephomene provides insights into convergent evolution of germ-soma differentiation.</title>
        <authorList>
            <person name="Yamashita S."/>
            <person name="Yamamoto K."/>
            <person name="Matsuzaki R."/>
            <person name="Suzuki S."/>
            <person name="Yamaguchi H."/>
            <person name="Hirooka S."/>
            <person name="Minakuchi Y."/>
            <person name="Miyagishima S."/>
            <person name="Kawachi M."/>
            <person name="Toyoda A."/>
            <person name="Nozaki H."/>
        </authorList>
    </citation>
    <scope>NUCLEOTIDE SEQUENCE [LARGE SCALE GENOMIC DNA]</scope>
    <source>
        <strain evidence="2 3">NIES-4017</strain>
    </source>
</reference>
<dbReference type="AlphaFoldDB" id="A0AAD3HMW5"/>
<accession>A0AAD3HMW5</accession>
<dbReference type="Proteomes" id="UP001054857">
    <property type="component" value="Unassembled WGS sequence"/>
</dbReference>
<evidence type="ECO:0000256" key="1">
    <source>
        <dbReference type="SAM" id="MobiDB-lite"/>
    </source>
</evidence>
<feature type="region of interest" description="Disordered" evidence="1">
    <location>
        <begin position="84"/>
        <end position="112"/>
    </location>
</feature>
<evidence type="ECO:0000313" key="2">
    <source>
        <dbReference type="EMBL" id="GFR46548.1"/>
    </source>
</evidence>
<gene>
    <name evidence="2" type="ORF">Agub_g8142</name>
</gene>
<dbReference type="EMBL" id="BMAR01000014">
    <property type="protein sequence ID" value="GFR46548.1"/>
    <property type="molecule type" value="Genomic_DNA"/>
</dbReference>
<proteinExistence type="predicted"/>
<keyword evidence="3" id="KW-1185">Reference proteome</keyword>